<comment type="caution">
    <text evidence="1">The sequence shown here is derived from an EMBL/GenBank/DDBJ whole genome shotgun (WGS) entry which is preliminary data.</text>
</comment>
<feature type="non-terminal residue" evidence="1">
    <location>
        <position position="1"/>
    </location>
</feature>
<evidence type="ECO:0000313" key="1">
    <source>
        <dbReference type="EMBL" id="CAG8709429.1"/>
    </source>
</evidence>
<name>A0A9N9N762_9GLOM</name>
<sequence>ATAAATHTQRTYPEYSENVANLSDLDVNSLQIVHNQLSRNLENVCRPDRNF</sequence>
<keyword evidence="2" id="KW-1185">Reference proteome</keyword>
<proteinExistence type="predicted"/>
<dbReference type="AlphaFoldDB" id="A0A9N9N762"/>
<accession>A0A9N9N762</accession>
<protein>
    <submittedName>
        <fullName evidence="1">4876_t:CDS:1</fullName>
    </submittedName>
</protein>
<evidence type="ECO:0000313" key="2">
    <source>
        <dbReference type="Proteomes" id="UP000789396"/>
    </source>
</evidence>
<reference evidence="1" key="1">
    <citation type="submission" date="2021-06" db="EMBL/GenBank/DDBJ databases">
        <authorList>
            <person name="Kallberg Y."/>
            <person name="Tangrot J."/>
            <person name="Rosling A."/>
        </authorList>
    </citation>
    <scope>NUCLEOTIDE SEQUENCE</scope>
    <source>
        <strain evidence="1">IN212</strain>
    </source>
</reference>
<dbReference type="EMBL" id="CAJVPZ010021950">
    <property type="protein sequence ID" value="CAG8709429.1"/>
    <property type="molecule type" value="Genomic_DNA"/>
</dbReference>
<dbReference type="Proteomes" id="UP000789396">
    <property type="component" value="Unassembled WGS sequence"/>
</dbReference>
<gene>
    <name evidence="1" type="ORF">RFULGI_LOCUS10756</name>
</gene>
<organism evidence="1 2">
    <name type="scientific">Racocetra fulgida</name>
    <dbReference type="NCBI Taxonomy" id="60492"/>
    <lineage>
        <taxon>Eukaryota</taxon>
        <taxon>Fungi</taxon>
        <taxon>Fungi incertae sedis</taxon>
        <taxon>Mucoromycota</taxon>
        <taxon>Glomeromycotina</taxon>
        <taxon>Glomeromycetes</taxon>
        <taxon>Diversisporales</taxon>
        <taxon>Gigasporaceae</taxon>
        <taxon>Racocetra</taxon>
    </lineage>
</organism>